<dbReference type="PANTHER" id="PTHR28037:SF1">
    <property type="entry name" value="ALCOHOL O-ACETYLTRANSFERASE 1-RELATED"/>
    <property type="match status" value="1"/>
</dbReference>
<keyword evidence="3" id="KW-1185">Reference proteome</keyword>
<feature type="region of interest" description="Disordered" evidence="1">
    <location>
        <begin position="441"/>
        <end position="466"/>
    </location>
</feature>
<dbReference type="GeneID" id="28832091"/>
<dbReference type="InParanoid" id="A0A194XGM3"/>
<dbReference type="EMBL" id="KQ947411">
    <property type="protein sequence ID" value="KUJ19284.1"/>
    <property type="molecule type" value="Genomic_DNA"/>
</dbReference>
<evidence type="ECO:0008006" key="4">
    <source>
        <dbReference type="Google" id="ProtNLM"/>
    </source>
</evidence>
<protein>
    <recommendedName>
        <fullName evidence="4">Alcohol acetyltransferase</fullName>
    </recommendedName>
</protein>
<dbReference type="KEGG" id="psco:LY89DRAFT_780265"/>
<evidence type="ECO:0000313" key="2">
    <source>
        <dbReference type="EMBL" id="KUJ19284.1"/>
    </source>
</evidence>
<reference evidence="2 3" key="1">
    <citation type="submission" date="2015-10" db="EMBL/GenBank/DDBJ databases">
        <title>Full genome of DAOMC 229536 Phialocephala scopiformis, a fungal endophyte of spruce producing the potent anti-insectan compound rugulosin.</title>
        <authorList>
            <consortium name="DOE Joint Genome Institute"/>
            <person name="Walker A.K."/>
            <person name="Frasz S.L."/>
            <person name="Seifert K.A."/>
            <person name="Miller J.D."/>
            <person name="Mondo S.J."/>
            <person name="Labutti K."/>
            <person name="Lipzen A."/>
            <person name="Dockter R."/>
            <person name="Kennedy M."/>
            <person name="Grigoriev I.V."/>
            <person name="Spatafora J.W."/>
        </authorList>
    </citation>
    <scope>NUCLEOTIDE SEQUENCE [LARGE SCALE GENOMIC DNA]</scope>
    <source>
        <strain evidence="2 3">CBS 120377</strain>
    </source>
</reference>
<dbReference type="STRING" id="149040.A0A194XGM3"/>
<dbReference type="AlphaFoldDB" id="A0A194XGM3"/>
<dbReference type="InterPro" id="IPR052058">
    <property type="entry name" value="Alcohol_O-acetyltransferase"/>
</dbReference>
<name>A0A194XGM3_MOLSC</name>
<dbReference type="Pfam" id="PF07247">
    <property type="entry name" value="AATase"/>
    <property type="match status" value="1"/>
</dbReference>
<dbReference type="GO" id="GO:0008080">
    <property type="term" value="F:N-acetyltransferase activity"/>
    <property type="evidence" value="ECO:0007669"/>
    <property type="project" value="TreeGrafter"/>
</dbReference>
<sequence length="535" mass="59315">MFRRRNKPAVQETIAETTNHEGRLIRKADPLAVLPHLFHELGIQSNLLVSATYIHPTIHLMPSLVYHSLASVISQHPALSIIGVTRPSTKTPGHHRIWDAHLPIIQLKDCVEFLDLDFDGDGQLAQTLEETHNFWFSTSDKTKPLWKILVLNGKTVVWVCHHGIADGLSGYAFHRSFLEALNSPHVVAKEDDIESVITPRIDAAALPSPLEDFEENLSWLHVIKTFLFWVLLRFFVPSQYFLFSDAVVSPRFPTVSNPFPASEKTITKVAILRIDSEVMQKCLEACRLHQTSFTALLHTLIQITLAVDEYPNARLGFSRLAVSVRNLLKNDRRIGKDVITDAVSVYYGFHFLSSYRDAGTLPMIHKSKIPLQKGKAWKLAKKYKDDLNAAMYTKKSVAQEFLSAKLLGEDNEDFGKFFGLGLYQNNSFLISNLGVFEPKGNSGGSEDGGNSGESANRAKSAESGIGGGGWKVSDVAFSAGAIRANLGDFGIVFNVASVKGGDCVVCACWEEGVLKEEMVKRVLRSVGAKIKLMVR</sequence>
<evidence type="ECO:0000256" key="1">
    <source>
        <dbReference type="SAM" id="MobiDB-lite"/>
    </source>
</evidence>
<feature type="compositionally biased region" description="Gly residues" evidence="1">
    <location>
        <begin position="441"/>
        <end position="451"/>
    </location>
</feature>
<dbReference type="RefSeq" id="XP_018073639.1">
    <property type="nucleotide sequence ID" value="XM_018222365.1"/>
</dbReference>
<evidence type="ECO:0000313" key="3">
    <source>
        <dbReference type="Proteomes" id="UP000070700"/>
    </source>
</evidence>
<dbReference type="InterPro" id="IPR010828">
    <property type="entry name" value="Atf2/Sli1-like"/>
</dbReference>
<dbReference type="OrthoDB" id="2150604at2759"/>
<dbReference type="PANTHER" id="PTHR28037">
    <property type="entry name" value="ALCOHOL O-ACETYLTRANSFERASE 1-RELATED"/>
    <property type="match status" value="1"/>
</dbReference>
<dbReference type="Proteomes" id="UP000070700">
    <property type="component" value="Unassembled WGS sequence"/>
</dbReference>
<organism evidence="2 3">
    <name type="scientific">Mollisia scopiformis</name>
    <name type="common">Conifer needle endophyte fungus</name>
    <name type="synonym">Phialocephala scopiformis</name>
    <dbReference type="NCBI Taxonomy" id="149040"/>
    <lineage>
        <taxon>Eukaryota</taxon>
        <taxon>Fungi</taxon>
        <taxon>Dikarya</taxon>
        <taxon>Ascomycota</taxon>
        <taxon>Pezizomycotina</taxon>
        <taxon>Leotiomycetes</taxon>
        <taxon>Helotiales</taxon>
        <taxon>Mollisiaceae</taxon>
        <taxon>Mollisia</taxon>
    </lineage>
</organism>
<gene>
    <name evidence="2" type="ORF">LY89DRAFT_780265</name>
</gene>
<accession>A0A194XGM3</accession>
<proteinExistence type="predicted"/>